<feature type="transmembrane region" description="Helical" evidence="9">
    <location>
        <begin position="418"/>
        <end position="443"/>
    </location>
</feature>
<evidence type="ECO:0000256" key="9">
    <source>
        <dbReference type="SAM" id="Phobius"/>
    </source>
</evidence>
<dbReference type="Gene3D" id="1.10.3860.10">
    <property type="entry name" value="Sodium:dicarboxylate symporter"/>
    <property type="match status" value="1"/>
</dbReference>
<feature type="transmembrane region" description="Helical" evidence="9">
    <location>
        <begin position="389"/>
        <end position="412"/>
    </location>
</feature>
<dbReference type="PANTHER" id="PTHR42865">
    <property type="entry name" value="PROTON/GLUTAMATE-ASPARTATE SYMPORTER"/>
    <property type="match status" value="1"/>
</dbReference>
<evidence type="ECO:0000313" key="10">
    <source>
        <dbReference type="EMBL" id="MDQ0567883.1"/>
    </source>
</evidence>
<dbReference type="InterPro" id="IPR036458">
    <property type="entry name" value="Na:dicarbo_symporter_sf"/>
</dbReference>
<evidence type="ECO:0000256" key="7">
    <source>
        <dbReference type="ARBA" id="ARBA00023136"/>
    </source>
</evidence>
<keyword evidence="11" id="KW-1185">Reference proteome</keyword>
<keyword evidence="4" id="KW-0813">Transport</keyword>
<dbReference type="PANTHER" id="PTHR42865:SF5">
    <property type="entry name" value="L-CYSTINE TRANSPORTER TCYP"/>
    <property type="match status" value="1"/>
</dbReference>
<feature type="transmembrane region" description="Helical" evidence="9">
    <location>
        <begin position="283"/>
        <end position="303"/>
    </location>
</feature>
<feature type="transmembrane region" description="Helical" evidence="9">
    <location>
        <begin position="48"/>
        <end position="69"/>
    </location>
</feature>
<evidence type="ECO:0000256" key="2">
    <source>
        <dbReference type="ARBA" id="ARBA00006148"/>
    </source>
</evidence>
<name>A0ABU0NEM1_9MOLU</name>
<feature type="transmembrane region" description="Helical" evidence="9">
    <location>
        <begin position="239"/>
        <end position="263"/>
    </location>
</feature>
<feature type="transmembrane region" description="Helical" evidence="9">
    <location>
        <begin position="200"/>
        <end position="219"/>
    </location>
</feature>
<evidence type="ECO:0000256" key="4">
    <source>
        <dbReference type="ARBA" id="ARBA00022448"/>
    </source>
</evidence>
<reference evidence="10" key="1">
    <citation type="submission" date="2023-07" db="EMBL/GenBank/DDBJ databases">
        <title>Genomic Encyclopedia of Type Strains, Phase IV (KMG-IV): sequencing the most valuable type-strain genomes for metagenomic binning, comparative biology and taxonomic classification.</title>
        <authorList>
            <person name="Goeker M."/>
        </authorList>
    </citation>
    <scope>NUCLEOTIDE SEQUENCE [LARGE SCALE GENOMIC DNA]</scope>
    <source>
        <strain evidence="10">DSM 22019</strain>
    </source>
</reference>
<keyword evidence="6 9" id="KW-1133">Transmembrane helix</keyword>
<keyword evidence="7 9" id="KW-0472">Membrane</keyword>
<dbReference type="SUPFAM" id="SSF118215">
    <property type="entry name" value="Proton glutamate symport protein"/>
    <property type="match status" value="1"/>
</dbReference>
<dbReference type="EMBL" id="JAUSWP010000004">
    <property type="protein sequence ID" value="MDQ0567883.1"/>
    <property type="molecule type" value="Genomic_DNA"/>
</dbReference>
<evidence type="ECO:0000256" key="1">
    <source>
        <dbReference type="ARBA" id="ARBA00004141"/>
    </source>
</evidence>
<evidence type="ECO:0000256" key="6">
    <source>
        <dbReference type="ARBA" id="ARBA00022989"/>
    </source>
</evidence>
<organism evidence="10 11">
    <name type="scientific">Mycoplasma yeatsii</name>
    <dbReference type="NCBI Taxonomy" id="51365"/>
    <lineage>
        <taxon>Bacteria</taxon>
        <taxon>Bacillati</taxon>
        <taxon>Mycoplasmatota</taxon>
        <taxon>Mollicutes</taxon>
        <taxon>Mycoplasmataceae</taxon>
        <taxon>Mycoplasma</taxon>
    </lineage>
</organism>
<dbReference type="Pfam" id="PF00375">
    <property type="entry name" value="SDF"/>
    <property type="match status" value="1"/>
</dbReference>
<evidence type="ECO:0000256" key="5">
    <source>
        <dbReference type="ARBA" id="ARBA00022692"/>
    </source>
</evidence>
<dbReference type="RefSeq" id="WP_307444943.1">
    <property type="nucleotide sequence ID" value="NZ_JAUSWP010000004.1"/>
</dbReference>
<gene>
    <name evidence="10" type="ORF">J2Z63_000529</name>
</gene>
<protein>
    <recommendedName>
        <fullName evidence="3">L-cystine uptake protein TcyP</fullName>
    </recommendedName>
    <alternativeName>
        <fullName evidence="8">Transporter of cystine TcyP</fullName>
    </alternativeName>
</protein>
<feature type="transmembrane region" description="Helical" evidence="9">
    <location>
        <begin position="20"/>
        <end position="41"/>
    </location>
</feature>
<proteinExistence type="inferred from homology"/>
<comment type="similarity">
    <text evidence="2">Belongs to the dicarboxylate/amino acid:cation symporter (DAACS) (TC 2.A.23) family.</text>
</comment>
<sequence length="518" mass="56742">MILTNQKSNVLLDKFLAISSWQAFVSIFVFTLINALLWFGFKKYKIKFVYRILIALFLGLIFGIIIQAINNFPKDGLTRFGTDGYKLWVVQLDIWVSLFKKIFINGILLLTAPVVFLAIFRVVSKPGKKNIARISIKATALLLLNTAFAFIVTFWIGILLNVGKGVDLQPIGESNNAKFETKALVTIIWNYFPANFVQPWLTNAVVPLMVLGFLIGNSVKILSKKMPDEMEKIRKGADVAWKLVISVLMTFMKIMPLAVFSMITSSIISKPIGALSSIGKAIGVGYIGLSISLIWITLMLLVFRIKVFSWWKQSLKVLIQGFATQSSNATLPMMINTLKDDIKVDDSVVSTVTPLSTTLGLMGCAGVQSGVITSFLWTGAQHDSNLTSMGLVVFFILALFITLVASLGISGIPGTAGVVTAGVLAGLGFGAYFQGVYSIIGALDGIFDMGRTAVNVTSGTAISTIVGKTEHLIEDSTTVISESEKQRMKIILDKKLKKQQEKALKVNKQQEVVNNKKE</sequence>
<evidence type="ECO:0000256" key="8">
    <source>
        <dbReference type="ARBA" id="ARBA00031293"/>
    </source>
</evidence>
<feature type="transmembrane region" description="Helical" evidence="9">
    <location>
        <begin position="102"/>
        <end position="120"/>
    </location>
</feature>
<evidence type="ECO:0000256" key="3">
    <source>
        <dbReference type="ARBA" id="ARBA00022031"/>
    </source>
</evidence>
<comment type="subcellular location">
    <subcellularLocation>
        <location evidence="1">Membrane</location>
        <topology evidence="1">Multi-pass membrane protein</topology>
    </subcellularLocation>
</comment>
<dbReference type="InterPro" id="IPR001991">
    <property type="entry name" value="Na-dicarboxylate_symporter"/>
</dbReference>
<evidence type="ECO:0000313" key="11">
    <source>
        <dbReference type="Proteomes" id="UP001236620"/>
    </source>
</evidence>
<feature type="transmembrane region" description="Helical" evidence="9">
    <location>
        <begin position="141"/>
        <end position="160"/>
    </location>
</feature>
<dbReference type="Proteomes" id="UP001236620">
    <property type="component" value="Unassembled WGS sequence"/>
</dbReference>
<feature type="transmembrane region" description="Helical" evidence="9">
    <location>
        <begin position="355"/>
        <end position="377"/>
    </location>
</feature>
<accession>A0ABU0NEM1</accession>
<comment type="caution">
    <text evidence="10">The sequence shown here is derived from an EMBL/GenBank/DDBJ whole genome shotgun (WGS) entry which is preliminary data.</text>
</comment>
<keyword evidence="5 9" id="KW-0812">Transmembrane</keyword>